<dbReference type="InterPro" id="IPR002347">
    <property type="entry name" value="SDR_fam"/>
</dbReference>
<dbReference type="CDD" id="cd05233">
    <property type="entry name" value="SDR_c"/>
    <property type="match status" value="1"/>
</dbReference>
<dbReference type="SUPFAM" id="SSF51735">
    <property type="entry name" value="NAD(P)-binding Rossmann-fold domains"/>
    <property type="match status" value="1"/>
</dbReference>
<organism evidence="2 3">
    <name type="scientific">Seohaeicola zhoushanensis</name>
    <dbReference type="NCBI Taxonomy" id="1569283"/>
    <lineage>
        <taxon>Bacteria</taxon>
        <taxon>Pseudomonadati</taxon>
        <taxon>Pseudomonadota</taxon>
        <taxon>Alphaproteobacteria</taxon>
        <taxon>Rhodobacterales</taxon>
        <taxon>Roseobacteraceae</taxon>
        <taxon>Seohaeicola</taxon>
    </lineage>
</organism>
<proteinExistence type="inferred from homology"/>
<name>A0A8J3M9Y9_9RHOB</name>
<dbReference type="PRINTS" id="PR00081">
    <property type="entry name" value="GDHRDH"/>
</dbReference>
<dbReference type="FunFam" id="3.40.50.720:FF:000084">
    <property type="entry name" value="Short-chain dehydrogenase reductase"/>
    <property type="match status" value="1"/>
</dbReference>
<dbReference type="PANTHER" id="PTHR42760">
    <property type="entry name" value="SHORT-CHAIN DEHYDROGENASES/REDUCTASES FAMILY MEMBER"/>
    <property type="match status" value="1"/>
</dbReference>
<dbReference type="InterPro" id="IPR036291">
    <property type="entry name" value="NAD(P)-bd_dom_sf"/>
</dbReference>
<reference evidence="2" key="1">
    <citation type="journal article" date="2014" name="Int. J. Syst. Evol. Microbiol.">
        <title>Complete genome sequence of Corynebacterium casei LMG S-19264T (=DSM 44701T), isolated from a smear-ripened cheese.</title>
        <authorList>
            <consortium name="US DOE Joint Genome Institute (JGI-PGF)"/>
            <person name="Walter F."/>
            <person name="Albersmeier A."/>
            <person name="Kalinowski J."/>
            <person name="Ruckert C."/>
        </authorList>
    </citation>
    <scope>NUCLEOTIDE SEQUENCE</scope>
    <source>
        <strain evidence="2">KCTC 42650</strain>
    </source>
</reference>
<comment type="similarity">
    <text evidence="1">Belongs to the short-chain dehydrogenases/reductases (SDR) family.</text>
</comment>
<evidence type="ECO:0000313" key="3">
    <source>
        <dbReference type="Proteomes" id="UP000626220"/>
    </source>
</evidence>
<accession>A0A8J3M9Y9</accession>
<comment type="caution">
    <text evidence="2">The sequence shown here is derived from an EMBL/GenBank/DDBJ whole genome shotgun (WGS) entry which is preliminary data.</text>
</comment>
<dbReference type="EMBL" id="BNCJ01000016">
    <property type="protein sequence ID" value="GHF65225.1"/>
    <property type="molecule type" value="Genomic_DNA"/>
</dbReference>
<gene>
    <name evidence="2" type="ORF">GCM10017056_40560</name>
</gene>
<dbReference type="RefSeq" id="WP_189681946.1">
    <property type="nucleotide sequence ID" value="NZ_BNCJ01000016.1"/>
</dbReference>
<dbReference type="AlphaFoldDB" id="A0A8J3M9Y9"/>
<dbReference type="GO" id="GO:0030497">
    <property type="term" value="P:fatty acid elongation"/>
    <property type="evidence" value="ECO:0007669"/>
    <property type="project" value="TreeGrafter"/>
</dbReference>
<keyword evidence="3" id="KW-1185">Reference proteome</keyword>
<dbReference type="PANTHER" id="PTHR42760:SF123">
    <property type="entry name" value="OXIDOREDUCTASE"/>
    <property type="match status" value="1"/>
</dbReference>
<dbReference type="Gene3D" id="3.40.50.720">
    <property type="entry name" value="NAD(P)-binding Rossmann-like Domain"/>
    <property type="match status" value="1"/>
</dbReference>
<dbReference type="Pfam" id="PF13561">
    <property type="entry name" value="adh_short_C2"/>
    <property type="match status" value="1"/>
</dbReference>
<dbReference type="Proteomes" id="UP000626220">
    <property type="component" value="Unassembled WGS sequence"/>
</dbReference>
<evidence type="ECO:0000256" key="1">
    <source>
        <dbReference type="ARBA" id="ARBA00006484"/>
    </source>
</evidence>
<evidence type="ECO:0000313" key="2">
    <source>
        <dbReference type="EMBL" id="GHF65225.1"/>
    </source>
</evidence>
<dbReference type="GO" id="GO:0016616">
    <property type="term" value="F:oxidoreductase activity, acting on the CH-OH group of donors, NAD or NADP as acceptor"/>
    <property type="evidence" value="ECO:0007669"/>
    <property type="project" value="TreeGrafter"/>
</dbReference>
<sequence>MAEFENQHAVISGGGSGIGLATARLLREGRARVTVLDLADSGAQEIGAAFHRADVSDAEAIDAIAEQLEAEHPPTILVTCAGVLQRTRTPEKLGLSEWDRMIAVHLRGTYACCRSFGGRMARRGAGSIVTIASVAGIGTGPLHGYGPAKAAIAHLSKGLAAEWGPSGVRVNCVAPGFTETPALDRGLDAGALDGGRLAAASALRRLVAPAEVAQAIAFLAGPRASAITGTVLPVDAGYLVAGDWSAYGGLRDIEGAPLGPLA</sequence>
<reference evidence="2" key="2">
    <citation type="submission" date="2020-09" db="EMBL/GenBank/DDBJ databases">
        <authorList>
            <person name="Sun Q."/>
            <person name="Kim S."/>
        </authorList>
    </citation>
    <scope>NUCLEOTIDE SEQUENCE</scope>
    <source>
        <strain evidence="2">KCTC 42650</strain>
    </source>
</reference>
<protein>
    <submittedName>
        <fullName evidence="2">Oxidoreductase</fullName>
    </submittedName>
</protein>